<dbReference type="GO" id="GO:0005525">
    <property type="term" value="F:GTP binding"/>
    <property type="evidence" value="ECO:0007669"/>
    <property type="project" value="UniProtKB-UniRule"/>
</dbReference>
<keyword evidence="3" id="KW-0694">RNA-binding</keyword>
<evidence type="ECO:0000313" key="7">
    <source>
        <dbReference type="EMBL" id="CCH34812.1"/>
    </source>
</evidence>
<protein>
    <recommendedName>
        <fullName evidence="3">Small ribosomal subunit biogenesis GTPase RsgA</fullName>
        <ecNumber evidence="3">3.6.1.-</ecNumber>
    </recommendedName>
</protein>
<dbReference type="Proteomes" id="UP000006281">
    <property type="component" value="Chromosome"/>
</dbReference>
<dbReference type="AlphaFoldDB" id="K0KB86"/>
<dbReference type="NCBIfam" id="TIGR00157">
    <property type="entry name" value="ribosome small subunit-dependent GTPase A"/>
    <property type="match status" value="1"/>
</dbReference>
<dbReference type="InterPro" id="IPR030378">
    <property type="entry name" value="G_CP_dom"/>
</dbReference>
<evidence type="ECO:0000259" key="5">
    <source>
        <dbReference type="PROSITE" id="PS50936"/>
    </source>
</evidence>
<dbReference type="Gene3D" id="3.40.50.300">
    <property type="entry name" value="P-loop containing nucleotide triphosphate hydrolases"/>
    <property type="match status" value="1"/>
</dbReference>
<feature type="binding site" evidence="3">
    <location>
        <begin position="175"/>
        <end position="178"/>
    </location>
    <ligand>
        <name>GTP</name>
        <dbReference type="ChEBI" id="CHEBI:37565"/>
    </ligand>
</feature>
<evidence type="ECO:0000256" key="2">
    <source>
        <dbReference type="ARBA" id="ARBA00023134"/>
    </source>
</evidence>
<dbReference type="InterPro" id="IPR027417">
    <property type="entry name" value="P-loop_NTPase"/>
</dbReference>
<feature type="binding site" evidence="3">
    <location>
        <position position="317"/>
    </location>
    <ligand>
        <name>Zn(2+)</name>
        <dbReference type="ChEBI" id="CHEBI:29105"/>
    </ligand>
</feature>
<dbReference type="eggNOG" id="COG1162">
    <property type="taxonomic scope" value="Bacteria"/>
</dbReference>
<keyword evidence="3" id="KW-0690">Ribosome biogenesis</keyword>
<feature type="binding site" evidence="3">
    <location>
        <position position="306"/>
    </location>
    <ligand>
        <name>Zn(2+)</name>
        <dbReference type="ChEBI" id="CHEBI:29105"/>
    </ligand>
</feature>
<dbReference type="GO" id="GO:0042274">
    <property type="term" value="P:ribosomal small subunit biogenesis"/>
    <property type="evidence" value="ECO:0007669"/>
    <property type="project" value="UniProtKB-UniRule"/>
</dbReference>
<sequence>MGDDARDHRARDPLTVARDWHRLDESDVRVRPGKGTRPRSKRRPEHADAVTAMVVGVDRGRWTCAVDDDPNRLVIAMRAREMGRTPVVVGDRIGLVGDTSGQPDTLARIVRVNDRRSVLRRTADDTDPFERVVVANAEQLVIVSALADPQPRRGFIDRCLVAAYAGGLEPLLCLTKSDLASPDELLAAYAELDLPVVVTRSDQDPDELRQRLVHRLSALIGHSGVGKSTLVNRLVPDANRAVGVVSGVGKGRHTSTQAVALPLPEGGWAVDTPGIRSFGLAHITPDDIVGAFPGMRAMAEECPSGCGHLGAPEDPDCMLDELVGTGEASPGRLASLRRLLESRGKFEEYD</sequence>
<evidence type="ECO:0000256" key="4">
    <source>
        <dbReference type="SAM" id="MobiDB-lite"/>
    </source>
</evidence>
<keyword evidence="3" id="KW-0479">Metal-binding</keyword>
<feature type="domain" description="EngC GTPase" evidence="5">
    <location>
        <begin position="135"/>
        <end position="276"/>
    </location>
</feature>
<dbReference type="STRING" id="1179773.BN6_75870"/>
<dbReference type="Pfam" id="PF03193">
    <property type="entry name" value="RsgA_GTPase"/>
    <property type="match status" value="1"/>
</dbReference>
<dbReference type="GO" id="GO:0003924">
    <property type="term" value="F:GTPase activity"/>
    <property type="evidence" value="ECO:0007669"/>
    <property type="project" value="UniProtKB-UniRule"/>
</dbReference>
<dbReference type="EMBL" id="HE804045">
    <property type="protein sequence ID" value="CCH34812.1"/>
    <property type="molecule type" value="Genomic_DNA"/>
</dbReference>
<feature type="binding site" evidence="3">
    <location>
        <position position="308"/>
    </location>
    <ligand>
        <name>Zn(2+)</name>
        <dbReference type="ChEBI" id="CHEBI:29105"/>
    </ligand>
</feature>
<keyword evidence="1 3" id="KW-0547">Nucleotide-binding</keyword>
<dbReference type="GO" id="GO:0005737">
    <property type="term" value="C:cytoplasm"/>
    <property type="evidence" value="ECO:0007669"/>
    <property type="project" value="UniProtKB-SubCell"/>
</dbReference>
<gene>
    <name evidence="3" type="primary">rsgA</name>
    <name evidence="7" type="ordered locus">BN6_75870</name>
</gene>
<name>K0KB86_SACES</name>
<comment type="similarity">
    <text evidence="3">Belongs to the TRAFAC class YlqF/YawG GTPase family. RsgA subfamily.</text>
</comment>
<evidence type="ECO:0000256" key="1">
    <source>
        <dbReference type="ARBA" id="ARBA00022741"/>
    </source>
</evidence>
<dbReference type="KEGG" id="sesp:BN6_75870"/>
<evidence type="ECO:0000256" key="3">
    <source>
        <dbReference type="HAMAP-Rule" id="MF_01820"/>
    </source>
</evidence>
<keyword evidence="3" id="KW-0963">Cytoplasm</keyword>
<keyword evidence="3" id="KW-0862">Zinc</keyword>
<dbReference type="InterPro" id="IPR010914">
    <property type="entry name" value="RsgA_GTPase_dom"/>
</dbReference>
<dbReference type="PANTHER" id="PTHR32120">
    <property type="entry name" value="SMALL RIBOSOMAL SUBUNIT BIOGENESIS GTPASE RSGA"/>
    <property type="match status" value="1"/>
</dbReference>
<dbReference type="CDD" id="cd01854">
    <property type="entry name" value="YjeQ_EngC"/>
    <property type="match status" value="1"/>
</dbReference>
<accession>K0KB86</accession>
<evidence type="ECO:0000259" key="6">
    <source>
        <dbReference type="PROSITE" id="PS51721"/>
    </source>
</evidence>
<feature type="compositionally biased region" description="Basic residues" evidence="4">
    <location>
        <begin position="31"/>
        <end position="44"/>
    </location>
</feature>
<dbReference type="HAMAP" id="MF_01820">
    <property type="entry name" value="GTPase_RsgA"/>
    <property type="match status" value="1"/>
</dbReference>
<dbReference type="PANTHER" id="PTHR32120:SF11">
    <property type="entry name" value="SMALL RIBOSOMAL SUBUNIT BIOGENESIS GTPASE RSGA 1, MITOCHONDRIAL-RELATED"/>
    <property type="match status" value="1"/>
</dbReference>
<dbReference type="GO" id="GO:0046872">
    <property type="term" value="F:metal ion binding"/>
    <property type="evidence" value="ECO:0007669"/>
    <property type="project" value="UniProtKB-KW"/>
</dbReference>
<keyword evidence="3" id="KW-0699">rRNA-binding</keyword>
<feature type="region of interest" description="Disordered" evidence="4">
    <location>
        <begin position="21"/>
        <end position="47"/>
    </location>
</feature>
<dbReference type="GO" id="GO:0019843">
    <property type="term" value="F:rRNA binding"/>
    <property type="evidence" value="ECO:0007669"/>
    <property type="project" value="UniProtKB-KW"/>
</dbReference>
<dbReference type="EC" id="3.6.1.-" evidence="3"/>
<comment type="cofactor">
    <cofactor evidence="3">
        <name>Zn(2+)</name>
        <dbReference type="ChEBI" id="CHEBI:29105"/>
    </cofactor>
    <text evidence="3">Binds 1 zinc ion per subunit.</text>
</comment>
<comment type="function">
    <text evidence="3">One of several proteins that assist in the late maturation steps of the functional core of the 30S ribosomal subunit. Helps release RbfA from mature subunits. May play a role in the assembly of ribosomal proteins into the subunit. Circularly permuted GTPase that catalyzes slow GTP hydrolysis, GTPase activity is stimulated by the 30S ribosomal subunit.</text>
</comment>
<feature type="binding site" evidence="3">
    <location>
        <begin position="221"/>
        <end position="229"/>
    </location>
    <ligand>
        <name>GTP</name>
        <dbReference type="ChEBI" id="CHEBI:37565"/>
    </ligand>
</feature>
<keyword evidence="2 3" id="KW-0342">GTP-binding</keyword>
<dbReference type="HOGENOM" id="CLU_033617_1_0_11"/>
<keyword evidence="3" id="KW-0378">Hydrolase</keyword>
<proteinExistence type="inferred from homology"/>
<feature type="binding site" evidence="3">
    <location>
        <position position="302"/>
    </location>
    <ligand>
        <name>Zn(2+)</name>
        <dbReference type="ChEBI" id="CHEBI:29105"/>
    </ligand>
</feature>
<dbReference type="Gene3D" id="1.10.40.50">
    <property type="entry name" value="Probable gtpase engc, domain 3"/>
    <property type="match status" value="1"/>
</dbReference>
<feature type="compositionally biased region" description="Basic and acidic residues" evidence="4">
    <location>
        <begin position="21"/>
        <end position="30"/>
    </location>
</feature>
<dbReference type="InterPro" id="IPR004881">
    <property type="entry name" value="Ribosome_biogen_GTPase_RsgA"/>
</dbReference>
<keyword evidence="8" id="KW-1185">Reference proteome</keyword>
<evidence type="ECO:0000313" key="8">
    <source>
        <dbReference type="Proteomes" id="UP000006281"/>
    </source>
</evidence>
<comment type="subunit">
    <text evidence="3">Monomer. Associates with 30S ribosomal subunit, binds 16S rRNA.</text>
</comment>
<feature type="domain" description="CP-type G" evidence="6">
    <location>
        <begin position="126"/>
        <end position="278"/>
    </location>
</feature>
<comment type="subcellular location">
    <subcellularLocation>
        <location evidence="3">Cytoplasm</location>
    </subcellularLocation>
</comment>
<dbReference type="PROSITE" id="PS50936">
    <property type="entry name" value="ENGC_GTPASE"/>
    <property type="match status" value="1"/>
</dbReference>
<dbReference type="PATRIC" id="fig|1179773.3.peg.7658"/>
<dbReference type="PROSITE" id="PS51721">
    <property type="entry name" value="G_CP"/>
    <property type="match status" value="1"/>
</dbReference>
<dbReference type="SUPFAM" id="SSF52540">
    <property type="entry name" value="P-loop containing nucleoside triphosphate hydrolases"/>
    <property type="match status" value="1"/>
</dbReference>
<organism evidence="7 8">
    <name type="scientific">Saccharothrix espanaensis (strain ATCC 51144 / DSM 44229 / JCM 9112 / NBRC 15066 / NRRL 15764)</name>
    <dbReference type="NCBI Taxonomy" id="1179773"/>
    <lineage>
        <taxon>Bacteria</taxon>
        <taxon>Bacillati</taxon>
        <taxon>Actinomycetota</taxon>
        <taxon>Actinomycetes</taxon>
        <taxon>Pseudonocardiales</taxon>
        <taxon>Pseudonocardiaceae</taxon>
        <taxon>Saccharothrix</taxon>
    </lineage>
</organism>
<reference evidence="7 8" key="1">
    <citation type="journal article" date="2012" name="BMC Genomics">
        <title>Complete genome sequence of Saccharothrix espanaensis DSM 44229T and comparison to the other completely sequenced Pseudonocardiaceae.</title>
        <authorList>
            <person name="Strobel T."/>
            <person name="Al-Dilaimi A."/>
            <person name="Blom J."/>
            <person name="Gessner A."/>
            <person name="Kalinowski J."/>
            <person name="Luzhetska M."/>
            <person name="Puhler A."/>
            <person name="Szczepanowski R."/>
            <person name="Bechthold A."/>
            <person name="Ruckert C."/>
        </authorList>
    </citation>
    <scope>NUCLEOTIDE SEQUENCE [LARGE SCALE GENOMIC DNA]</scope>
    <source>
        <strain evidence="8">ATCC 51144 / DSM 44229 / JCM 9112 / NBRC 15066 / NRRL 15764</strain>
    </source>
</reference>